<proteinExistence type="predicted"/>
<dbReference type="Proteomes" id="UP000324748">
    <property type="component" value="Unassembled WGS sequence"/>
</dbReference>
<organism evidence="1 4">
    <name type="scientific">Puccinia graminis f. sp. tritici</name>
    <dbReference type="NCBI Taxonomy" id="56615"/>
    <lineage>
        <taxon>Eukaryota</taxon>
        <taxon>Fungi</taxon>
        <taxon>Dikarya</taxon>
        <taxon>Basidiomycota</taxon>
        <taxon>Pucciniomycotina</taxon>
        <taxon>Pucciniomycetes</taxon>
        <taxon>Pucciniales</taxon>
        <taxon>Pucciniaceae</taxon>
        <taxon>Puccinia</taxon>
    </lineage>
</organism>
<dbReference type="PANTHER" id="PTHR33324">
    <property type="entry name" value="EXPRESSED PROTEIN"/>
    <property type="match status" value="1"/>
</dbReference>
<dbReference type="OrthoDB" id="10288452at2759"/>
<accession>A0A5B0N5W6</accession>
<dbReference type="AlphaFoldDB" id="A0A5B0N5W6"/>
<gene>
    <name evidence="2" type="ORF">PGT21_005461</name>
    <name evidence="1" type="ORF">PGTUg99_035658</name>
</gene>
<evidence type="ECO:0000313" key="2">
    <source>
        <dbReference type="EMBL" id="KAA1093989.1"/>
    </source>
</evidence>
<dbReference type="EMBL" id="VDEP01000438">
    <property type="protein sequence ID" value="KAA1083530.1"/>
    <property type="molecule type" value="Genomic_DNA"/>
</dbReference>
<keyword evidence="3" id="KW-1185">Reference proteome</keyword>
<reference evidence="3 4" key="1">
    <citation type="submission" date="2019-05" db="EMBL/GenBank/DDBJ databases">
        <title>Emergence of the Ug99 lineage of the wheat stem rust pathogen through somatic hybridization.</title>
        <authorList>
            <person name="Li F."/>
            <person name="Upadhyaya N.M."/>
            <person name="Sperschneider J."/>
            <person name="Matny O."/>
            <person name="Nguyen-Phuc H."/>
            <person name="Mago R."/>
            <person name="Raley C."/>
            <person name="Miller M.E."/>
            <person name="Silverstein K.A.T."/>
            <person name="Henningsen E."/>
            <person name="Hirsch C.D."/>
            <person name="Visser B."/>
            <person name="Pretorius Z.A."/>
            <person name="Steffenson B.J."/>
            <person name="Schwessinger B."/>
            <person name="Dodds P.N."/>
            <person name="Figueroa M."/>
        </authorList>
    </citation>
    <scope>NUCLEOTIDE SEQUENCE [LARGE SCALE GENOMIC DNA]</scope>
    <source>
        <strain evidence="2">21-0</strain>
        <strain evidence="1 4">Ug99</strain>
    </source>
</reference>
<name>A0A5B0N5W6_PUCGR</name>
<protein>
    <submittedName>
        <fullName evidence="1">Uncharacterized protein</fullName>
    </submittedName>
</protein>
<dbReference type="EMBL" id="VSWC01000079">
    <property type="protein sequence ID" value="KAA1093989.1"/>
    <property type="molecule type" value="Genomic_DNA"/>
</dbReference>
<dbReference type="PANTHER" id="PTHR33324:SF2">
    <property type="entry name" value="MYB_SANT-LIKE DNA-BINDING DOMAIN-CONTAINING PROTEIN"/>
    <property type="match status" value="1"/>
</dbReference>
<dbReference type="Proteomes" id="UP000325313">
    <property type="component" value="Unassembled WGS sequence"/>
</dbReference>
<evidence type="ECO:0000313" key="1">
    <source>
        <dbReference type="EMBL" id="KAA1083530.1"/>
    </source>
</evidence>
<evidence type="ECO:0000313" key="3">
    <source>
        <dbReference type="Proteomes" id="UP000324748"/>
    </source>
</evidence>
<comment type="caution">
    <text evidence="1">The sequence shown here is derived from an EMBL/GenBank/DDBJ whole genome shotgun (WGS) entry which is preliminary data.</text>
</comment>
<sequence length="218" mass="25721">MALPWETDGGVNGRPNSIEVLLDWLSVPDNYDRWCQAERKAPLTKEIHQVMIQRGIHHRTPHGISWKIHMLREGYHHACNYRRLSPEDLRQRYPHGYLSFDGYADMICRDWPRLEQIFGPPDDLPLDASQPALSSREMIKDNSDAASQIVDFVDRINNQYHQTMQETPGFQRWSTYFNNNRSNRADYPLLQGLDNEVILRRYYNLTMGSNRNRPDFPY</sequence>
<evidence type="ECO:0000313" key="4">
    <source>
        <dbReference type="Proteomes" id="UP000325313"/>
    </source>
</evidence>